<gene>
    <name evidence="2" type="ORF">H4Q32_013173</name>
</gene>
<evidence type="ECO:0000313" key="2">
    <source>
        <dbReference type="EMBL" id="KAI2656292.1"/>
    </source>
</evidence>
<sequence>MALTHEIILVHSRCAKTFEHIHYIYIFNVYIQFIVFYATNCIKNALINHWRSAILKCYNFQNMYRHNLFSVVFYGGVSFWAIKLL</sequence>
<organism evidence="2 3">
    <name type="scientific">Labeo rohita</name>
    <name type="common">Indian major carp</name>
    <name type="synonym">Cyprinus rohita</name>
    <dbReference type="NCBI Taxonomy" id="84645"/>
    <lineage>
        <taxon>Eukaryota</taxon>
        <taxon>Metazoa</taxon>
        <taxon>Chordata</taxon>
        <taxon>Craniata</taxon>
        <taxon>Vertebrata</taxon>
        <taxon>Euteleostomi</taxon>
        <taxon>Actinopterygii</taxon>
        <taxon>Neopterygii</taxon>
        <taxon>Teleostei</taxon>
        <taxon>Ostariophysi</taxon>
        <taxon>Cypriniformes</taxon>
        <taxon>Cyprinidae</taxon>
        <taxon>Labeoninae</taxon>
        <taxon>Labeonini</taxon>
        <taxon>Labeo</taxon>
    </lineage>
</organism>
<keyword evidence="3" id="KW-1185">Reference proteome</keyword>
<name>A0ABQ8M260_LABRO</name>
<comment type="caution">
    <text evidence="2">The sequence shown here is derived from an EMBL/GenBank/DDBJ whole genome shotgun (WGS) entry which is preliminary data.</text>
</comment>
<evidence type="ECO:0000256" key="1">
    <source>
        <dbReference type="SAM" id="Phobius"/>
    </source>
</evidence>
<accession>A0ABQ8M260</accession>
<feature type="transmembrane region" description="Helical" evidence="1">
    <location>
        <begin position="63"/>
        <end position="82"/>
    </location>
</feature>
<proteinExistence type="predicted"/>
<dbReference type="Proteomes" id="UP000830375">
    <property type="component" value="Unassembled WGS sequence"/>
</dbReference>
<keyword evidence="1" id="KW-0812">Transmembrane</keyword>
<feature type="transmembrane region" description="Helical" evidence="1">
    <location>
        <begin position="20"/>
        <end position="42"/>
    </location>
</feature>
<keyword evidence="1" id="KW-1133">Transmembrane helix</keyword>
<keyword evidence="1" id="KW-0472">Membrane</keyword>
<evidence type="ECO:0000313" key="3">
    <source>
        <dbReference type="Proteomes" id="UP000830375"/>
    </source>
</evidence>
<dbReference type="EMBL" id="JACTAM010000015">
    <property type="protein sequence ID" value="KAI2656292.1"/>
    <property type="molecule type" value="Genomic_DNA"/>
</dbReference>
<protein>
    <submittedName>
        <fullName evidence="2">LPS-assembly protein LptD</fullName>
    </submittedName>
</protein>
<reference evidence="2 3" key="1">
    <citation type="submission" date="2022-01" db="EMBL/GenBank/DDBJ databases">
        <title>A high-quality chromosome-level genome assembly of rohu carp, Labeo rohita.</title>
        <authorList>
            <person name="Arick M.A. II"/>
            <person name="Hsu C.-Y."/>
            <person name="Magbanua Z."/>
            <person name="Pechanova O."/>
            <person name="Grover C."/>
            <person name="Miller E."/>
            <person name="Thrash A."/>
            <person name="Ezzel L."/>
            <person name="Alam S."/>
            <person name="Benzie J."/>
            <person name="Hamilton M."/>
            <person name="Karsi A."/>
            <person name="Lawrence M.L."/>
            <person name="Peterson D.G."/>
        </authorList>
    </citation>
    <scope>NUCLEOTIDE SEQUENCE [LARGE SCALE GENOMIC DNA]</scope>
    <source>
        <strain evidence="3">BAU-BD-2019</strain>
        <tissue evidence="2">Blood</tissue>
    </source>
</reference>